<organism evidence="26 27">
    <name type="scientific">Pisolithus tinctorius Marx 270</name>
    <dbReference type="NCBI Taxonomy" id="870435"/>
    <lineage>
        <taxon>Eukaryota</taxon>
        <taxon>Fungi</taxon>
        <taxon>Dikarya</taxon>
        <taxon>Basidiomycota</taxon>
        <taxon>Agaricomycotina</taxon>
        <taxon>Agaricomycetes</taxon>
        <taxon>Agaricomycetidae</taxon>
        <taxon>Boletales</taxon>
        <taxon>Sclerodermatineae</taxon>
        <taxon>Pisolithaceae</taxon>
        <taxon>Pisolithus</taxon>
    </lineage>
</organism>
<evidence type="ECO:0000256" key="14">
    <source>
        <dbReference type="ARBA" id="ARBA00022840"/>
    </source>
</evidence>
<dbReference type="SUPFAM" id="SSF56059">
    <property type="entry name" value="Glutathione synthetase ATP-binding domain-like"/>
    <property type="match status" value="1"/>
</dbReference>
<evidence type="ECO:0000256" key="3">
    <source>
        <dbReference type="ARBA" id="ARBA00005174"/>
    </source>
</evidence>
<comment type="similarity">
    <text evidence="4">In the N-terminal section; belongs to the GARS family.</text>
</comment>
<dbReference type="Gene3D" id="3.90.650.10">
    <property type="entry name" value="PurM-like C-terminal domain"/>
    <property type="match status" value="1"/>
</dbReference>
<dbReference type="EC" id="6.3.4.13" evidence="7"/>
<dbReference type="PANTHER" id="PTHR10520">
    <property type="entry name" value="TRIFUNCTIONAL PURINE BIOSYNTHETIC PROTEIN ADENOSINE-3-RELATED"/>
    <property type="match status" value="1"/>
</dbReference>
<dbReference type="GO" id="GO:0005524">
    <property type="term" value="F:ATP binding"/>
    <property type="evidence" value="ECO:0007669"/>
    <property type="project" value="UniProtKB-UniRule"/>
</dbReference>
<evidence type="ECO:0000256" key="7">
    <source>
        <dbReference type="ARBA" id="ARBA00013255"/>
    </source>
</evidence>
<evidence type="ECO:0000256" key="10">
    <source>
        <dbReference type="ARBA" id="ARBA00022598"/>
    </source>
</evidence>
<keyword evidence="14 24" id="KW-0067">ATP-binding</keyword>
<evidence type="ECO:0000256" key="16">
    <source>
        <dbReference type="ARBA" id="ARBA00023268"/>
    </source>
</evidence>
<keyword evidence="13" id="KW-0658">Purine biosynthesis</keyword>
<evidence type="ECO:0000313" key="26">
    <source>
        <dbReference type="EMBL" id="KIO08466.1"/>
    </source>
</evidence>
<keyword evidence="27" id="KW-1185">Reference proteome</keyword>
<evidence type="ECO:0000256" key="21">
    <source>
        <dbReference type="ARBA" id="ARBA00033093"/>
    </source>
</evidence>
<evidence type="ECO:0000256" key="4">
    <source>
        <dbReference type="ARBA" id="ARBA00007423"/>
    </source>
</evidence>
<dbReference type="FunFam" id="3.90.650.10:FF:000011">
    <property type="entry name" value="Phosphoribosylformylglycinamidine cyclo-ligase"/>
    <property type="match status" value="1"/>
</dbReference>
<dbReference type="Pfam" id="PF00586">
    <property type="entry name" value="AIRS"/>
    <property type="match status" value="1"/>
</dbReference>
<comment type="function">
    <text evidence="17">Catalyzes the second and fifth step in the 'de novo' purine biosynthesis pathway; contains phosphoribosylamine--glycine ligase (GARS) and phosphoribosylformylglycinamidine cyclo-ligase (AIRS) activities.</text>
</comment>
<proteinExistence type="inferred from homology"/>
<dbReference type="FunFam" id="3.40.50.20:FF:000006">
    <property type="entry name" value="Phosphoribosylamine--glycine ligase, chloroplastic"/>
    <property type="match status" value="1"/>
</dbReference>
<dbReference type="EC" id="6.3.3.1" evidence="6"/>
<evidence type="ECO:0000256" key="22">
    <source>
        <dbReference type="ARBA" id="ARBA00047843"/>
    </source>
</evidence>
<dbReference type="GO" id="GO:0004641">
    <property type="term" value="F:phosphoribosylformylglycinamidine cyclo-ligase activity"/>
    <property type="evidence" value="ECO:0007669"/>
    <property type="project" value="UniProtKB-EC"/>
</dbReference>
<evidence type="ECO:0000256" key="23">
    <source>
        <dbReference type="ARBA" id="ARBA00049057"/>
    </source>
</evidence>
<evidence type="ECO:0000256" key="8">
    <source>
        <dbReference type="ARBA" id="ARBA00020367"/>
    </source>
</evidence>
<dbReference type="Gene3D" id="3.30.470.20">
    <property type="entry name" value="ATP-grasp fold, B domain"/>
    <property type="match status" value="1"/>
</dbReference>
<comment type="catalytic activity">
    <reaction evidence="22">
        <text>5-phospho-beta-D-ribosylamine + glycine + ATP = N(1)-(5-phospho-beta-D-ribosyl)glycinamide + ADP + phosphate + H(+)</text>
        <dbReference type="Rhea" id="RHEA:17453"/>
        <dbReference type="ChEBI" id="CHEBI:15378"/>
        <dbReference type="ChEBI" id="CHEBI:30616"/>
        <dbReference type="ChEBI" id="CHEBI:43474"/>
        <dbReference type="ChEBI" id="CHEBI:57305"/>
        <dbReference type="ChEBI" id="CHEBI:58681"/>
        <dbReference type="ChEBI" id="CHEBI:143788"/>
        <dbReference type="ChEBI" id="CHEBI:456216"/>
        <dbReference type="EC" id="6.3.4.13"/>
    </reaction>
</comment>
<dbReference type="UniPathway" id="UPA00074">
    <property type="reaction ID" value="UER00125"/>
</dbReference>
<accession>A0A0C3PIS4</accession>
<evidence type="ECO:0000256" key="18">
    <source>
        <dbReference type="ARBA" id="ARBA00029444"/>
    </source>
</evidence>
<dbReference type="PROSITE" id="PS00184">
    <property type="entry name" value="GARS"/>
    <property type="match status" value="1"/>
</dbReference>
<dbReference type="CDD" id="cd02196">
    <property type="entry name" value="PurM"/>
    <property type="match status" value="1"/>
</dbReference>
<dbReference type="GO" id="GO:0046872">
    <property type="term" value="F:metal ion binding"/>
    <property type="evidence" value="ECO:0007669"/>
    <property type="project" value="UniProtKB-KW"/>
</dbReference>
<feature type="domain" description="ATP-grasp" evidence="25">
    <location>
        <begin position="324"/>
        <end position="534"/>
    </location>
</feature>
<dbReference type="GO" id="GO:0004637">
    <property type="term" value="F:phosphoribosylamine-glycine ligase activity"/>
    <property type="evidence" value="ECO:0007669"/>
    <property type="project" value="UniProtKB-EC"/>
</dbReference>
<dbReference type="InterPro" id="IPR036676">
    <property type="entry name" value="PurM-like_C_sf"/>
</dbReference>
<evidence type="ECO:0000256" key="24">
    <source>
        <dbReference type="PROSITE-ProRule" id="PRU00409"/>
    </source>
</evidence>
<evidence type="ECO:0000256" key="15">
    <source>
        <dbReference type="ARBA" id="ARBA00023211"/>
    </source>
</evidence>
<dbReference type="FunFam" id="3.90.600.10:FF:000001">
    <property type="entry name" value="Trifunctional purine biosynthetic protein adenosine-3"/>
    <property type="match status" value="1"/>
</dbReference>
<dbReference type="SUPFAM" id="SSF56042">
    <property type="entry name" value="PurM C-terminal domain-like"/>
    <property type="match status" value="1"/>
</dbReference>
<keyword evidence="11" id="KW-0479">Metal-binding</keyword>
<dbReference type="SUPFAM" id="SSF55326">
    <property type="entry name" value="PurM N-terminal domain-like"/>
    <property type="match status" value="1"/>
</dbReference>
<dbReference type="FunCoup" id="A0A0C3PIS4">
    <property type="interactions" value="650"/>
</dbReference>
<dbReference type="Pfam" id="PF02843">
    <property type="entry name" value="GARS_C"/>
    <property type="match status" value="1"/>
</dbReference>
<comment type="subcellular location">
    <subcellularLocation>
        <location evidence="1">Cytoplasm</location>
    </subcellularLocation>
</comment>
<evidence type="ECO:0000313" key="27">
    <source>
        <dbReference type="Proteomes" id="UP000054217"/>
    </source>
</evidence>
<dbReference type="EMBL" id="KN831957">
    <property type="protein sequence ID" value="KIO08466.1"/>
    <property type="molecule type" value="Genomic_DNA"/>
</dbReference>
<protein>
    <recommendedName>
        <fullName evidence="8">Phosphoribosylformylglycinamidine cyclo-ligase</fullName>
        <ecNumber evidence="6">6.3.3.1</ecNumber>
        <ecNumber evidence="7">6.3.4.13</ecNumber>
    </recommendedName>
    <alternativeName>
        <fullName evidence="20">AIR synthase</fullName>
    </alternativeName>
    <alternativeName>
        <fullName evidence="21">AIRS</fullName>
    </alternativeName>
    <alternativeName>
        <fullName evidence="19">Phosphoribosyl-aminoimidazole synthetase</fullName>
    </alternativeName>
</protein>
<sequence>MTTTICVDTVPTAGGFELDPLCFTIRFTGSAQSLAVPEHLISPMISGYSDPQAQPTPSRPRYVNPEFFPFFPLPSTFDPLDSVSWQTLVYQIQFHLVQPEDDLTWEEHVTECLLVREFFWMAFVAAFPSFPYGNWPNWNPRISMDGDFISYWISDTDVGSMKPESVGTIREFIWEELKVLVANPWLSSPLHFETVADLDTACRSWHSKYCSHMGAKILVLGSGGREHALAWKLAQSDLVEHIYVCPGNGGTATNPKTTNLSLSLTPPYQDLVCFAVQNEINLVLPGPEEPLVLGVEKHFRKVGIPVFGPSELAARMEGSKAFSKEFMERHNIPTAKFRTFSSAQFGDAVDYVRNCGFRVVLKASGLAAGKGVLIPSNVDEAIEGLKQIMVANTFGAAGDQVVIEELLEGPEISVLAFSDGYTIVPLPAAQDHKRIGEGDTGPNTGGMGAYAPAPVANPVTMNRIMRETLRPTIDGMRKEGFPFVGLLFTGFMLTDAGPKVLEYNVRFGDPETEALMLLLGDDVDLAAILLACAERRLDSVQISTRQAFSVSVVLVSGGYPGPYPKGKHIEIGDIPSGVVVFHCGTALKGNLLVTSGGRVMAVTATAPALEDALTLAYTACDKISFEGMTYRRDIAHRALTASKKTAQGLTYADAGVSVDAGNALVTVIKPYVHSTRRPGSDAEIGGFGGIFDLKATGYDDPVLVGGTDGVGTKLHIAIEVGLHDTVGIDLVAMSVNDLLVQGAEPLFFLDYYGCSKLDVTTAADVVKGIAQGCREAGCALIGGETAEMPGMYREGDYDLAGFAVGAVERHLILPRQDIVPGDVLLGIASSGLHSNGFSLVRKIVSISGLSYSSPCPWDENISLGKHLLEPTRIYIKQVLPAVKTGLLKGMSHITGGGFIENIPRVLPKRLGCYIDASTWPLPPVFRFLMEHGSVEPLQMARTFNNGIGLIAIVAKDQVERTLDLLRQGSNAPVYVVGEVTDKSGVEMRNLEYWATN</sequence>
<comment type="catalytic activity">
    <reaction evidence="23">
        <text>2-formamido-N(1)-(5-O-phospho-beta-D-ribosyl)acetamidine + ATP = 5-amino-1-(5-phospho-beta-D-ribosyl)imidazole + ADP + phosphate + H(+)</text>
        <dbReference type="Rhea" id="RHEA:23032"/>
        <dbReference type="ChEBI" id="CHEBI:15378"/>
        <dbReference type="ChEBI" id="CHEBI:30616"/>
        <dbReference type="ChEBI" id="CHEBI:43474"/>
        <dbReference type="ChEBI" id="CHEBI:137981"/>
        <dbReference type="ChEBI" id="CHEBI:147287"/>
        <dbReference type="ChEBI" id="CHEBI:456216"/>
        <dbReference type="EC" id="6.3.3.1"/>
    </reaction>
</comment>
<dbReference type="Gene3D" id="3.30.1330.10">
    <property type="entry name" value="PurM-like, N-terminal domain"/>
    <property type="match status" value="1"/>
</dbReference>
<dbReference type="HAMAP" id="MF_00138">
    <property type="entry name" value="GARS"/>
    <property type="match status" value="1"/>
</dbReference>
<dbReference type="InterPro" id="IPR036921">
    <property type="entry name" value="PurM-like_N_sf"/>
</dbReference>
<dbReference type="FunFam" id="3.30.1330.10:FF:000001">
    <property type="entry name" value="Phosphoribosylformylglycinamidine cyclo-ligase"/>
    <property type="match status" value="1"/>
</dbReference>
<dbReference type="InterPro" id="IPR011761">
    <property type="entry name" value="ATP-grasp"/>
</dbReference>
<dbReference type="Gene3D" id="3.40.50.20">
    <property type="match status" value="1"/>
</dbReference>
<dbReference type="InterPro" id="IPR020560">
    <property type="entry name" value="PRibGlycinamide_synth_C-dom"/>
</dbReference>
<keyword evidence="9" id="KW-0963">Cytoplasm</keyword>
<gene>
    <name evidence="26" type="ORF">M404DRAFT_8207</name>
</gene>
<dbReference type="AlphaFoldDB" id="A0A0C3PIS4"/>
<dbReference type="Pfam" id="PF01071">
    <property type="entry name" value="GARS_A"/>
    <property type="match status" value="1"/>
</dbReference>
<dbReference type="InterPro" id="IPR020559">
    <property type="entry name" value="PRibGlycinamide_synth_CS"/>
</dbReference>
<keyword evidence="16" id="KW-0511">Multifunctional enzyme</keyword>
<dbReference type="HAMAP" id="MF_00741">
    <property type="entry name" value="AIRS"/>
    <property type="match status" value="1"/>
</dbReference>
<dbReference type="NCBIfam" id="TIGR00878">
    <property type="entry name" value="purM"/>
    <property type="match status" value="1"/>
</dbReference>
<dbReference type="PROSITE" id="PS50975">
    <property type="entry name" value="ATP_GRASP"/>
    <property type="match status" value="1"/>
</dbReference>
<evidence type="ECO:0000256" key="5">
    <source>
        <dbReference type="ARBA" id="ARBA00010280"/>
    </source>
</evidence>
<reference evidence="26 27" key="1">
    <citation type="submission" date="2014-04" db="EMBL/GenBank/DDBJ databases">
        <authorList>
            <consortium name="DOE Joint Genome Institute"/>
            <person name="Kuo A."/>
            <person name="Kohler A."/>
            <person name="Costa M.D."/>
            <person name="Nagy L.G."/>
            <person name="Floudas D."/>
            <person name="Copeland A."/>
            <person name="Barry K.W."/>
            <person name="Cichocki N."/>
            <person name="Veneault-Fourrey C."/>
            <person name="LaButti K."/>
            <person name="Lindquist E.A."/>
            <person name="Lipzen A."/>
            <person name="Lundell T."/>
            <person name="Morin E."/>
            <person name="Murat C."/>
            <person name="Sun H."/>
            <person name="Tunlid A."/>
            <person name="Henrissat B."/>
            <person name="Grigoriev I.V."/>
            <person name="Hibbett D.S."/>
            <person name="Martin F."/>
            <person name="Nordberg H.P."/>
            <person name="Cantor M.N."/>
            <person name="Hua S.X."/>
        </authorList>
    </citation>
    <scope>NUCLEOTIDE SEQUENCE [LARGE SCALE GENOMIC DNA]</scope>
    <source>
        <strain evidence="26 27">Marx 270</strain>
    </source>
</reference>
<dbReference type="SUPFAM" id="SSF52440">
    <property type="entry name" value="PreATP-grasp domain"/>
    <property type="match status" value="1"/>
</dbReference>
<dbReference type="GO" id="GO:0006189">
    <property type="term" value="P:'de novo' IMP biosynthetic process"/>
    <property type="evidence" value="ECO:0007669"/>
    <property type="project" value="UniProtKB-UniPathway"/>
</dbReference>
<evidence type="ECO:0000256" key="17">
    <source>
        <dbReference type="ARBA" id="ARBA00029388"/>
    </source>
</evidence>
<dbReference type="PANTHER" id="PTHR10520:SF12">
    <property type="entry name" value="TRIFUNCTIONAL PURINE BIOSYNTHETIC PROTEIN ADENOSINE-3"/>
    <property type="match status" value="1"/>
</dbReference>
<dbReference type="Gene3D" id="3.30.1490.20">
    <property type="entry name" value="ATP-grasp fold, A domain"/>
    <property type="match status" value="1"/>
</dbReference>
<dbReference type="InterPro" id="IPR016185">
    <property type="entry name" value="PreATP-grasp_dom_sf"/>
</dbReference>
<evidence type="ECO:0000256" key="2">
    <source>
        <dbReference type="ARBA" id="ARBA00004686"/>
    </source>
</evidence>
<dbReference type="SUPFAM" id="SSF51246">
    <property type="entry name" value="Rudiment single hybrid motif"/>
    <property type="match status" value="1"/>
</dbReference>
<comment type="similarity">
    <text evidence="18">In the C-terminal section; belongs to the AIR synthase family.</text>
</comment>
<comment type="pathway">
    <text evidence="2">Purine metabolism; IMP biosynthesis via de novo pathway; 5-amino-1-(5-phospho-D-ribosyl)imidazole from N(2)-formyl-N(1)-(5-phospho-D-ribosyl)glycinamide: step 2/2.</text>
</comment>
<dbReference type="InterPro" id="IPR020562">
    <property type="entry name" value="PRibGlycinamide_synth_N"/>
</dbReference>
<evidence type="ECO:0000256" key="19">
    <source>
        <dbReference type="ARBA" id="ARBA00031908"/>
    </source>
</evidence>
<evidence type="ECO:0000256" key="12">
    <source>
        <dbReference type="ARBA" id="ARBA00022741"/>
    </source>
</evidence>
<dbReference type="SMART" id="SM01210">
    <property type="entry name" value="GARS_C"/>
    <property type="match status" value="1"/>
</dbReference>
<keyword evidence="15" id="KW-0464">Manganese</keyword>
<evidence type="ECO:0000256" key="20">
    <source>
        <dbReference type="ARBA" id="ARBA00032931"/>
    </source>
</evidence>
<dbReference type="Gene3D" id="3.90.600.10">
    <property type="entry name" value="Phosphoribosylglycinamide synthetase, C-terminal domain"/>
    <property type="match status" value="1"/>
</dbReference>
<evidence type="ECO:0000256" key="11">
    <source>
        <dbReference type="ARBA" id="ARBA00022723"/>
    </source>
</evidence>
<dbReference type="GO" id="GO:0005829">
    <property type="term" value="C:cytosol"/>
    <property type="evidence" value="ECO:0007669"/>
    <property type="project" value="TreeGrafter"/>
</dbReference>
<dbReference type="InterPro" id="IPR011054">
    <property type="entry name" value="Rudment_hybrid_motif"/>
</dbReference>
<dbReference type="InterPro" id="IPR004733">
    <property type="entry name" value="PurM_cligase"/>
</dbReference>
<comment type="similarity">
    <text evidence="5">Belongs to the AIR synthase family.</text>
</comment>
<dbReference type="FunFam" id="3.30.470.20:FF:000018">
    <property type="entry name" value="Trifunctional purine biosynthetic protein adenosine-3"/>
    <property type="match status" value="1"/>
</dbReference>
<name>A0A0C3PIS4_PISTI</name>
<dbReference type="Pfam" id="PF02769">
    <property type="entry name" value="AIRS_C"/>
    <property type="match status" value="1"/>
</dbReference>
<evidence type="ECO:0000256" key="1">
    <source>
        <dbReference type="ARBA" id="ARBA00004496"/>
    </source>
</evidence>
<dbReference type="InterPro" id="IPR000115">
    <property type="entry name" value="PRibGlycinamide_synth"/>
</dbReference>
<reference evidence="27" key="2">
    <citation type="submission" date="2015-01" db="EMBL/GenBank/DDBJ databases">
        <title>Evolutionary Origins and Diversification of the Mycorrhizal Mutualists.</title>
        <authorList>
            <consortium name="DOE Joint Genome Institute"/>
            <consortium name="Mycorrhizal Genomics Consortium"/>
            <person name="Kohler A."/>
            <person name="Kuo A."/>
            <person name="Nagy L.G."/>
            <person name="Floudas D."/>
            <person name="Copeland A."/>
            <person name="Barry K.W."/>
            <person name="Cichocki N."/>
            <person name="Veneault-Fourrey C."/>
            <person name="LaButti K."/>
            <person name="Lindquist E.A."/>
            <person name="Lipzen A."/>
            <person name="Lundell T."/>
            <person name="Morin E."/>
            <person name="Murat C."/>
            <person name="Riley R."/>
            <person name="Ohm R."/>
            <person name="Sun H."/>
            <person name="Tunlid A."/>
            <person name="Henrissat B."/>
            <person name="Grigoriev I.V."/>
            <person name="Hibbett D.S."/>
            <person name="Martin F."/>
        </authorList>
    </citation>
    <scope>NUCLEOTIDE SEQUENCE [LARGE SCALE GENOMIC DNA]</scope>
    <source>
        <strain evidence="27">Marx 270</strain>
    </source>
</reference>
<dbReference type="InterPro" id="IPR016188">
    <property type="entry name" value="PurM-like_N"/>
</dbReference>
<evidence type="ECO:0000256" key="9">
    <source>
        <dbReference type="ARBA" id="ARBA00022490"/>
    </source>
</evidence>
<evidence type="ECO:0000256" key="6">
    <source>
        <dbReference type="ARBA" id="ARBA00013047"/>
    </source>
</evidence>
<evidence type="ECO:0000256" key="13">
    <source>
        <dbReference type="ARBA" id="ARBA00022755"/>
    </source>
</evidence>
<dbReference type="InterPro" id="IPR010918">
    <property type="entry name" value="PurM-like_C_dom"/>
</dbReference>
<dbReference type="Pfam" id="PF02844">
    <property type="entry name" value="GARS_N"/>
    <property type="match status" value="1"/>
</dbReference>
<dbReference type="Proteomes" id="UP000054217">
    <property type="component" value="Unassembled WGS sequence"/>
</dbReference>
<dbReference type="InterPro" id="IPR020561">
    <property type="entry name" value="PRibGlycinamid_synth_ATP-grasp"/>
</dbReference>
<dbReference type="HOGENOM" id="CLU_005361_1_1_1"/>
<dbReference type="NCBIfam" id="TIGR00877">
    <property type="entry name" value="purD"/>
    <property type="match status" value="1"/>
</dbReference>
<dbReference type="SMART" id="SM01209">
    <property type="entry name" value="GARS_A"/>
    <property type="match status" value="1"/>
</dbReference>
<dbReference type="InParanoid" id="A0A0C3PIS4"/>
<dbReference type="OrthoDB" id="2018833at2759"/>
<evidence type="ECO:0000259" key="25">
    <source>
        <dbReference type="PROSITE" id="PS50975"/>
    </source>
</evidence>
<dbReference type="InterPro" id="IPR013815">
    <property type="entry name" value="ATP_grasp_subdomain_1"/>
</dbReference>
<comment type="pathway">
    <text evidence="3">Purine metabolism; IMP biosynthesis via de novo pathway; N(1)-(5-phospho-D-ribosyl)glycinamide from 5-phospho-alpha-D-ribose 1-diphosphate: step 2/2.</text>
</comment>
<dbReference type="GO" id="GO:0046084">
    <property type="term" value="P:adenine biosynthetic process"/>
    <property type="evidence" value="ECO:0007669"/>
    <property type="project" value="TreeGrafter"/>
</dbReference>
<keyword evidence="10" id="KW-0436">Ligase</keyword>
<dbReference type="STRING" id="870435.A0A0C3PIS4"/>
<keyword evidence="12 24" id="KW-0547">Nucleotide-binding</keyword>
<dbReference type="InterPro" id="IPR037123">
    <property type="entry name" value="PRibGlycinamide_synth_C_sf"/>
</dbReference>